<dbReference type="Proteomes" id="UP000232688">
    <property type="component" value="Unassembled WGS sequence"/>
</dbReference>
<dbReference type="EMBL" id="LLXH01006852">
    <property type="protein sequence ID" value="PKC51858.1"/>
    <property type="molecule type" value="Genomic_DNA"/>
</dbReference>
<sequence>MVQSLKKYIISTNLKSGATNKLCYCRACFNKLGENHPELKKIDKIFSINKQENTVLGKRALEDLNDLNPVLDERRESFSSRSSLTSLPSQWSNYGPMDSFVARSLSSTDKMKFNQHLLQVTISCGFSLS</sequence>
<proteinExistence type="predicted"/>
<gene>
    <name evidence="1" type="ORF">RhiirA1_482817</name>
</gene>
<protein>
    <submittedName>
        <fullName evidence="1">Uncharacterized protein</fullName>
    </submittedName>
</protein>
<dbReference type="AlphaFoldDB" id="A0A2N0QLD1"/>
<dbReference type="VEuPathDB" id="FungiDB:RhiirA1_482817"/>
<dbReference type="VEuPathDB" id="FungiDB:FUN_005242"/>
<evidence type="ECO:0000313" key="1">
    <source>
        <dbReference type="EMBL" id="PKC51858.1"/>
    </source>
</evidence>
<organism evidence="1 2">
    <name type="scientific">Rhizophagus irregularis</name>
    <dbReference type="NCBI Taxonomy" id="588596"/>
    <lineage>
        <taxon>Eukaryota</taxon>
        <taxon>Fungi</taxon>
        <taxon>Fungi incertae sedis</taxon>
        <taxon>Mucoromycota</taxon>
        <taxon>Glomeromycotina</taxon>
        <taxon>Glomeromycetes</taxon>
        <taxon>Glomerales</taxon>
        <taxon>Glomeraceae</taxon>
        <taxon>Rhizophagus</taxon>
    </lineage>
</organism>
<dbReference type="VEuPathDB" id="FungiDB:RhiirFUN_012481"/>
<reference evidence="1 2" key="1">
    <citation type="submission" date="2017-10" db="EMBL/GenBank/DDBJ databases">
        <title>Extensive intraspecific genome diversity in a model arbuscular mycorrhizal fungus.</title>
        <authorList>
            <person name="Chen E.C.H."/>
            <person name="Morin E."/>
            <person name="Baudet D."/>
            <person name="Noel J."/>
            <person name="Ndikumana S."/>
            <person name="Charron P."/>
            <person name="St-Onge C."/>
            <person name="Giorgi J."/>
            <person name="Grigoriev I.V."/>
            <person name="Roux C."/>
            <person name="Martin F.M."/>
            <person name="Corradi N."/>
        </authorList>
    </citation>
    <scope>NUCLEOTIDE SEQUENCE [LARGE SCALE GENOMIC DNA]</scope>
    <source>
        <strain evidence="1 2">A1</strain>
    </source>
</reference>
<accession>A0A2N0QLD1</accession>
<reference evidence="1 2" key="2">
    <citation type="submission" date="2017-10" db="EMBL/GenBank/DDBJ databases">
        <title>Genome analyses suggest a sexual origin of heterokaryosis in a supposedly ancient asexual fungus.</title>
        <authorList>
            <person name="Corradi N."/>
            <person name="Sedzielewska K."/>
            <person name="Noel J."/>
            <person name="Charron P."/>
            <person name="Farinelli L."/>
            <person name="Marton T."/>
            <person name="Kruger M."/>
            <person name="Pelin A."/>
            <person name="Brachmann A."/>
            <person name="Corradi N."/>
        </authorList>
    </citation>
    <scope>NUCLEOTIDE SEQUENCE [LARGE SCALE GENOMIC DNA]</scope>
    <source>
        <strain evidence="1 2">A1</strain>
    </source>
</reference>
<comment type="caution">
    <text evidence="1">The sequence shown here is derived from an EMBL/GenBank/DDBJ whole genome shotgun (WGS) entry which is preliminary data.</text>
</comment>
<name>A0A2N0QLD1_9GLOM</name>
<evidence type="ECO:0000313" key="2">
    <source>
        <dbReference type="Proteomes" id="UP000232688"/>
    </source>
</evidence>